<evidence type="ECO:0000256" key="1">
    <source>
        <dbReference type="SAM" id="Phobius"/>
    </source>
</evidence>
<keyword evidence="1" id="KW-0812">Transmembrane</keyword>
<gene>
    <name evidence="2" type="ORF">C7400_14050</name>
    <name evidence="3" type="ORF">SAMN05216550_12356</name>
</gene>
<keyword evidence="1" id="KW-1133">Transmembrane helix</keyword>
<dbReference type="EMBL" id="FNZM01000023">
    <property type="protein sequence ID" value="SEK13007.1"/>
    <property type="molecule type" value="Genomic_DNA"/>
</dbReference>
<proteinExistence type="predicted"/>
<reference evidence="2 5" key="2">
    <citation type="submission" date="2018-05" db="EMBL/GenBank/DDBJ databases">
        <title>Genomic Encyclopedia of Type Strains, Phase IV (KMG-V): Genome sequencing to study the core and pangenomes of soil and plant-associated prokaryotes.</title>
        <authorList>
            <person name="Whitman W."/>
        </authorList>
    </citation>
    <scope>NUCLEOTIDE SEQUENCE [LARGE SCALE GENOMIC DNA]</scope>
    <source>
        <strain evidence="2 5">SIr-6563</strain>
    </source>
</reference>
<dbReference type="RefSeq" id="WP_074987027.1">
    <property type="nucleotide sequence ID" value="NZ_CADFGN010000015.1"/>
</dbReference>
<dbReference type="AlphaFoldDB" id="A0AAQ1GMN0"/>
<reference evidence="3 4" key="1">
    <citation type="submission" date="2016-10" db="EMBL/GenBank/DDBJ databases">
        <authorList>
            <person name="Varghese N."/>
            <person name="Submissions S."/>
        </authorList>
    </citation>
    <scope>NUCLEOTIDE SEQUENCE [LARGE SCALE GENOMIC DNA]</scope>
    <source>
        <strain evidence="3 4">LMG 22274</strain>
    </source>
</reference>
<keyword evidence="5" id="KW-1185">Reference proteome</keyword>
<evidence type="ECO:0000313" key="4">
    <source>
        <dbReference type="Proteomes" id="UP000183529"/>
    </source>
</evidence>
<keyword evidence="1" id="KW-0472">Membrane</keyword>
<dbReference type="Proteomes" id="UP000247515">
    <property type="component" value="Unassembled WGS sequence"/>
</dbReference>
<feature type="transmembrane region" description="Helical" evidence="1">
    <location>
        <begin position="32"/>
        <end position="51"/>
    </location>
</feature>
<sequence length="83" mass="9427">MYSLLECVPIIVVPSLIAWIAIRLASAFHVTWIAYVAFGAVIFMCVAFALLDRWRKRRAAQRVITEPETAAEYRRAKERGSDA</sequence>
<accession>A0AAQ1GMN0</accession>
<evidence type="ECO:0000313" key="5">
    <source>
        <dbReference type="Proteomes" id="UP000247515"/>
    </source>
</evidence>
<evidence type="ECO:0000313" key="3">
    <source>
        <dbReference type="EMBL" id="SEK13007.1"/>
    </source>
</evidence>
<evidence type="ECO:0000313" key="2">
    <source>
        <dbReference type="EMBL" id="PXX05677.1"/>
    </source>
</evidence>
<feature type="transmembrane region" description="Helical" evidence="1">
    <location>
        <begin position="7"/>
        <end position="26"/>
    </location>
</feature>
<dbReference type="EMBL" id="QJJV01000040">
    <property type="protein sequence ID" value="PXX05677.1"/>
    <property type="molecule type" value="Genomic_DNA"/>
</dbReference>
<dbReference type="Proteomes" id="UP000183529">
    <property type="component" value="Unassembled WGS sequence"/>
</dbReference>
<protein>
    <submittedName>
        <fullName evidence="3">Uncharacterized protein</fullName>
    </submittedName>
</protein>
<name>A0AAQ1GMN0_9BURK</name>
<organism evidence="3 4">
    <name type="scientific">Paraburkholderia tropica</name>
    <dbReference type="NCBI Taxonomy" id="92647"/>
    <lineage>
        <taxon>Bacteria</taxon>
        <taxon>Pseudomonadati</taxon>
        <taxon>Pseudomonadota</taxon>
        <taxon>Betaproteobacteria</taxon>
        <taxon>Burkholderiales</taxon>
        <taxon>Burkholderiaceae</taxon>
        <taxon>Paraburkholderia</taxon>
    </lineage>
</organism>
<comment type="caution">
    <text evidence="3">The sequence shown here is derived from an EMBL/GenBank/DDBJ whole genome shotgun (WGS) entry which is preliminary data.</text>
</comment>